<feature type="repeat" description="PPR" evidence="3">
    <location>
        <begin position="372"/>
        <end position="402"/>
    </location>
</feature>
<feature type="repeat" description="PPR" evidence="3">
    <location>
        <begin position="227"/>
        <end position="261"/>
    </location>
</feature>
<dbReference type="Pfam" id="PF13041">
    <property type="entry name" value="PPR_2"/>
    <property type="match status" value="3"/>
</dbReference>
<dbReference type="Pfam" id="PF12854">
    <property type="entry name" value="PPR_1"/>
    <property type="match status" value="1"/>
</dbReference>
<comment type="caution">
    <text evidence="4">The sequence shown here is derived from an EMBL/GenBank/DDBJ whole genome shotgun (WGS) entry which is preliminary data.</text>
</comment>
<comment type="similarity">
    <text evidence="1">Belongs to the PPR family. P subfamily.</text>
</comment>
<dbReference type="Proteomes" id="UP000036987">
    <property type="component" value="Unassembled WGS sequence"/>
</dbReference>
<protein>
    <recommendedName>
        <fullName evidence="6">Pentatricopeptide repeat-containing protein</fullName>
    </recommendedName>
</protein>
<gene>
    <name evidence="4" type="ORF">ZOSMA_83G00600</name>
</gene>
<dbReference type="OMA" id="RIQCKSH"/>
<feature type="repeat" description="PPR" evidence="3">
    <location>
        <begin position="157"/>
        <end position="191"/>
    </location>
</feature>
<dbReference type="NCBIfam" id="TIGR00756">
    <property type="entry name" value="PPR"/>
    <property type="match status" value="5"/>
</dbReference>
<sequence>MALMHSFSLRPRRPISLFTAVSNHIQRQSLYRYLAQRSLLSREVGSISSFHQLERDIRIQCKSHNFGNTAALKLFDIMLSSNPPPSVSSFNILLTHVKRLGDYSLVLWIYKTALGADVLSPDIYTHGIAIDTYFRLGRLDLGFGVLGDLIKRGWNLNVVVLSCLIDGLCKHSRIKDAMKLFETMPELGSTPGAVTYLVLITCYIKMGQIGTGLAILGCMMKFGITPSVQTLNALVHGLCTVDKLVEATALVLRLPHMGFAPDVITYGTLINGYFKSKNACTVEVGFGVFGEMLKRGHHPNTIVCTAMVKGLCDINRVDEASVLVEKMYSKFGCSPNVVTYSTLIKGLCAINRVDEAVVLVEMMRDELGCSPNVITYTTLINGLCCVGDTQAALKLLREMENNEKNDCCKPDKVTYLTIIYNLCRLGEMNEALKELEKMDALKVSDGSRFRKWQRR</sequence>
<feature type="repeat" description="PPR" evidence="3">
    <location>
        <begin position="192"/>
        <end position="226"/>
    </location>
</feature>
<dbReference type="PANTHER" id="PTHR47447">
    <property type="entry name" value="OS03G0856100 PROTEIN"/>
    <property type="match status" value="1"/>
</dbReference>
<dbReference type="PROSITE" id="PS51375">
    <property type="entry name" value="PPR"/>
    <property type="match status" value="8"/>
</dbReference>
<name>A0A0K9NLR4_ZOSMR</name>
<evidence type="ECO:0000256" key="1">
    <source>
        <dbReference type="ARBA" id="ARBA00007626"/>
    </source>
</evidence>
<evidence type="ECO:0000313" key="4">
    <source>
        <dbReference type="EMBL" id="KMZ57681.1"/>
    </source>
</evidence>
<dbReference type="GO" id="GO:0003729">
    <property type="term" value="F:mRNA binding"/>
    <property type="evidence" value="ECO:0000318"/>
    <property type="project" value="GO_Central"/>
</dbReference>
<accession>A0A0K9NLR4</accession>
<dbReference type="Gene3D" id="1.25.40.10">
    <property type="entry name" value="Tetratricopeptide repeat domain"/>
    <property type="match status" value="4"/>
</dbReference>
<evidence type="ECO:0000256" key="3">
    <source>
        <dbReference type="PROSITE-ProRule" id="PRU00708"/>
    </source>
</evidence>
<proteinExistence type="inferred from homology"/>
<evidence type="ECO:0000256" key="2">
    <source>
        <dbReference type="ARBA" id="ARBA00022737"/>
    </source>
</evidence>
<dbReference type="AlphaFoldDB" id="A0A0K9NLR4"/>
<organism evidence="4 5">
    <name type="scientific">Zostera marina</name>
    <name type="common">Eelgrass</name>
    <dbReference type="NCBI Taxonomy" id="29655"/>
    <lineage>
        <taxon>Eukaryota</taxon>
        <taxon>Viridiplantae</taxon>
        <taxon>Streptophyta</taxon>
        <taxon>Embryophyta</taxon>
        <taxon>Tracheophyta</taxon>
        <taxon>Spermatophyta</taxon>
        <taxon>Magnoliopsida</taxon>
        <taxon>Liliopsida</taxon>
        <taxon>Zosteraceae</taxon>
        <taxon>Zostera</taxon>
    </lineage>
</organism>
<feature type="repeat" description="PPR" evidence="3">
    <location>
        <begin position="336"/>
        <end position="366"/>
    </location>
</feature>
<dbReference type="InterPro" id="IPR011990">
    <property type="entry name" value="TPR-like_helical_dom_sf"/>
</dbReference>
<reference evidence="5" key="1">
    <citation type="journal article" date="2016" name="Nature">
        <title>The genome of the seagrass Zostera marina reveals angiosperm adaptation to the sea.</title>
        <authorList>
            <person name="Olsen J.L."/>
            <person name="Rouze P."/>
            <person name="Verhelst B."/>
            <person name="Lin Y.-C."/>
            <person name="Bayer T."/>
            <person name="Collen J."/>
            <person name="Dattolo E."/>
            <person name="De Paoli E."/>
            <person name="Dittami S."/>
            <person name="Maumus F."/>
            <person name="Michel G."/>
            <person name="Kersting A."/>
            <person name="Lauritano C."/>
            <person name="Lohaus R."/>
            <person name="Toepel M."/>
            <person name="Tonon T."/>
            <person name="Vanneste K."/>
            <person name="Amirebrahimi M."/>
            <person name="Brakel J."/>
            <person name="Bostroem C."/>
            <person name="Chovatia M."/>
            <person name="Grimwood J."/>
            <person name="Jenkins J.W."/>
            <person name="Jueterbock A."/>
            <person name="Mraz A."/>
            <person name="Stam W.T."/>
            <person name="Tice H."/>
            <person name="Bornberg-Bauer E."/>
            <person name="Green P.J."/>
            <person name="Pearson G.A."/>
            <person name="Procaccini G."/>
            <person name="Duarte C.M."/>
            <person name="Schmutz J."/>
            <person name="Reusch T.B.H."/>
            <person name="Van de Peer Y."/>
        </authorList>
    </citation>
    <scope>NUCLEOTIDE SEQUENCE [LARGE SCALE GENOMIC DNA]</scope>
    <source>
        <strain evidence="5">cv. Finnish</strain>
    </source>
</reference>
<dbReference type="EMBL" id="LFYR01002038">
    <property type="protein sequence ID" value="KMZ57681.1"/>
    <property type="molecule type" value="Genomic_DNA"/>
</dbReference>
<keyword evidence="5" id="KW-1185">Reference proteome</keyword>
<evidence type="ECO:0000313" key="5">
    <source>
        <dbReference type="Proteomes" id="UP000036987"/>
    </source>
</evidence>
<feature type="repeat" description="PPR" evidence="3">
    <location>
        <begin position="411"/>
        <end position="445"/>
    </location>
</feature>
<dbReference type="PANTHER" id="PTHR47447:SF22">
    <property type="entry name" value="TETRATRICOPEPTIDE-LIKE HELICAL DOMAIN SUPERFAMILY"/>
    <property type="match status" value="1"/>
</dbReference>
<dbReference type="OrthoDB" id="680059at2759"/>
<evidence type="ECO:0008006" key="6">
    <source>
        <dbReference type="Google" id="ProtNLM"/>
    </source>
</evidence>
<keyword evidence="2" id="KW-0677">Repeat</keyword>
<feature type="repeat" description="PPR" evidence="3">
    <location>
        <begin position="300"/>
        <end position="335"/>
    </location>
</feature>
<dbReference type="InterPro" id="IPR002885">
    <property type="entry name" value="PPR_rpt"/>
</dbReference>
<feature type="repeat" description="PPR" evidence="3">
    <location>
        <begin position="262"/>
        <end position="299"/>
    </location>
</feature>